<accession>A0AAD5VCR8</accession>
<organism evidence="5 6">
    <name type="scientific">Meripilus lineatus</name>
    <dbReference type="NCBI Taxonomy" id="2056292"/>
    <lineage>
        <taxon>Eukaryota</taxon>
        <taxon>Fungi</taxon>
        <taxon>Dikarya</taxon>
        <taxon>Basidiomycota</taxon>
        <taxon>Agaricomycotina</taxon>
        <taxon>Agaricomycetes</taxon>
        <taxon>Polyporales</taxon>
        <taxon>Meripilaceae</taxon>
        <taxon>Meripilus</taxon>
    </lineage>
</organism>
<keyword evidence="3" id="KW-0653">Protein transport</keyword>
<feature type="region of interest" description="Disordered" evidence="4">
    <location>
        <begin position="73"/>
        <end position="94"/>
    </location>
</feature>
<comment type="caution">
    <text evidence="5">The sequence shown here is derived from an EMBL/GenBank/DDBJ whole genome shotgun (WGS) entry which is preliminary data.</text>
</comment>
<dbReference type="Proteomes" id="UP001212997">
    <property type="component" value="Unassembled WGS sequence"/>
</dbReference>
<dbReference type="AlphaFoldDB" id="A0AAD5VCR8"/>
<dbReference type="GO" id="GO:0005634">
    <property type="term" value="C:nucleus"/>
    <property type="evidence" value="ECO:0007669"/>
    <property type="project" value="TreeGrafter"/>
</dbReference>
<dbReference type="SUPFAM" id="SSF55724">
    <property type="entry name" value="Mog1p/PsbP-like"/>
    <property type="match status" value="1"/>
</dbReference>
<feature type="compositionally biased region" description="Polar residues" evidence="4">
    <location>
        <begin position="74"/>
        <end position="85"/>
    </location>
</feature>
<dbReference type="GO" id="GO:0005085">
    <property type="term" value="F:guanyl-nucleotide exchange factor activity"/>
    <property type="evidence" value="ECO:0007669"/>
    <property type="project" value="TreeGrafter"/>
</dbReference>
<proteinExistence type="inferred from homology"/>
<reference evidence="5" key="1">
    <citation type="submission" date="2022-07" db="EMBL/GenBank/DDBJ databases">
        <title>Genome Sequence of Physisporinus lineatus.</title>
        <authorList>
            <person name="Buettner E."/>
        </authorList>
    </citation>
    <scope>NUCLEOTIDE SEQUENCE</scope>
    <source>
        <strain evidence="5">VT162</strain>
    </source>
</reference>
<gene>
    <name evidence="5" type="ORF">NLI96_g250</name>
</gene>
<sequence>MSFRDLFGGAIKAILPTNLIDASDFRQVPDTQEVLLFPNSDVSLIVEVLERVAPSDPKDAAKFHFDSIAHDNDAQSQTVESTSVIPNDRGDDTPSPIVLTGTQKVKKFNHNTPDDVRIILALYRVVSKNVDLVMSINIPLRTSEGQAVSDKDQLDAKQVFDTAAKSLQIVDFGLFA</sequence>
<evidence type="ECO:0000256" key="4">
    <source>
        <dbReference type="SAM" id="MobiDB-lite"/>
    </source>
</evidence>
<name>A0AAD5VCR8_9APHY</name>
<dbReference type="InterPro" id="IPR007681">
    <property type="entry name" value="Mog1"/>
</dbReference>
<dbReference type="PANTHER" id="PTHR15837:SF0">
    <property type="entry name" value="RAN GUANINE NUCLEOTIDE RELEASE FACTOR"/>
    <property type="match status" value="1"/>
</dbReference>
<protein>
    <recommendedName>
        <fullName evidence="7">Mog1p/PsbP-like protein</fullName>
    </recommendedName>
</protein>
<keyword evidence="2" id="KW-0813">Transport</keyword>
<dbReference type="InterPro" id="IPR016123">
    <property type="entry name" value="Mog1/PsbP_a/b/a-sand"/>
</dbReference>
<evidence type="ECO:0000256" key="1">
    <source>
        <dbReference type="ARBA" id="ARBA00010307"/>
    </source>
</evidence>
<dbReference type="PANTHER" id="PTHR15837">
    <property type="entry name" value="RAN GUANINE NUCLEOTIDE RELEASE FACTOR"/>
    <property type="match status" value="1"/>
</dbReference>
<dbReference type="EMBL" id="JANAWD010000003">
    <property type="protein sequence ID" value="KAJ3492117.1"/>
    <property type="molecule type" value="Genomic_DNA"/>
</dbReference>
<dbReference type="GO" id="GO:0031267">
    <property type="term" value="F:small GTPase binding"/>
    <property type="evidence" value="ECO:0007669"/>
    <property type="project" value="TreeGrafter"/>
</dbReference>
<comment type="similarity">
    <text evidence="1">Belongs to the MOG1 family.</text>
</comment>
<evidence type="ECO:0000256" key="2">
    <source>
        <dbReference type="ARBA" id="ARBA00022448"/>
    </source>
</evidence>
<dbReference type="GO" id="GO:0006606">
    <property type="term" value="P:protein import into nucleus"/>
    <property type="evidence" value="ECO:0007669"/>
    <property type="project" value="TreeGrafter"/>
</dbReference>
<dbReference type="Pfam" id="PF04603">
    <property type="entry name" value="Mog1"/>
    <property type="match status" value="1"/>
</dbReference>
<keyword evidence="6" id="KW-1185">Reference proteome</keyword>
<evidence type="ECO:0008006" key="7">
    <source>
        <dbReference type="Google" id="ProtNLM"/>
    </source>
</evidence>
<evidence type="ECO:0000256" key="3">
    <source>
        <dbReference type="ARBA" id="ARBA00022927"/>
    </source>
</evidence>
<evidence type="ECO:0000313" key="5">
    <source>
        <dbReference type="EMBL" id="KAJ3492117.1"/>
    </source>
</evidence>
<dbReference type="Gene3D" id="3.40.1000.10">
    <property type="entry name" value="Mog1/PsbP, alpha/beta/alpha sandwich"/>
    <property type="match status" value="1"/>
</dbReference>
<evidence type="ECO:0000313" key="6">
    <source>
        <dbReference type="Proteomes" id="UP001212997"/>
    </source>
</evidence>